<evidence type="ECO:0000256" key="1">
    <source>
        <dbReference type="ARBA" id="ARBA00003257"/>
    </source>
</evidence>
<reference evidence="20" key="1">
    <citation type="journal article" date="2009" name="Mitochondrial DNA">
        <title>Complete mitogenome sequence of the jewel beetle, Chrysochroa fulgidissima (Coleoptera: Buprestidae).</title>
        <authorList>
            <person name="Hong M.Y."/>
            <person name="Jeong H.C."/>
            <person name="Kim M.J."/>
            <person name="Jeong H.U."/>
            <person name="Lee S.H."/>
            <person name="Kim I."/>
        </authorList>
    </citation>
    <scope>NUCLEOTIDE SEQUENCE</scope>
</reference>
<evidence type="ECO:0000313" key="20">
    <source>
        <dbReference type="EMBL" id="ACF04019.1"/>
    </source>
</evidence>
<evidence type="ECO:0000256" key="14">
    <source>
        <dbReference type="ARBA" id="ARBA00023075"/>
    </source>
</evidence>
<dbReference type="PANTHER" id="PTHR46552">
    <property type="entry name" value="NADH-UBIQUINONE OXIDOREDUCTASE CHAIN 2"/>
    <property type="match status" value="1"/>
</dbReference>
<keyword evidence="7 18" id="KW-0679">Respiratory chain</keyword>
<evidence type="ECO:0000259" key="19">
    <source>
        <dbReference type="Pfam" id="PF00361"/>
    </source>
</evidence>
<evidence type="ECO:0000256" key="17">
    <source>
        <dbReference type="ARBA" id="ARBA00049551"/>
    </source>
</evidence>
<keyword evidence="10 18" id="KW-1278">Translocase</keyword>
<dbReference type="PANTHER" id="PTHR46552:SF1">
    <property type="entry name" value="NADH-UBIQUINONE OXIDOREDUCTASE CHAIN 2"/>
    <property type="match status" value="1"/>
</dbReference>
<dbReference type="GO" id="GO:0008137">
    <property type="term" value="F:NADH dehydrogenase (ubiquinone) activity"/>
    <property type="evidence" value="ECO:0007669"/>
    <property type="project" value="UniProtKB-EC"/>
</dbReference>
<feature type="transmembrane region" description="Helical" evidence="18">
    <location>
        <begin position="237"/>
        <end position="255"/>
    </location>
</feature>
<keyword evidence="15 18" id="KW-0496">Mitochondrion</keyword>
<dbReference type="CTD" id="4536"/>
<keyword evidence="12 18" id="KW-1133">Transmembrane helix</keyword>
<organism evidence="20">
    <name type="scientific">Chrysochroa fulgidissima</name>
    <dbReference type="NCBI Taxonomy" id="543396"/>
    <lineage>
        <taxon>Eukaryota</taxon>
        <taxon>Metazoa</taxon>
        <taxon>Ecdysozoa</taxon>
        <taxon>Arthropoda</taxon>
        <taxon>Hexapoda</taxon>
        <taxon>Insecta</taxon>
        <taxon>Pterygota</taxon>
        <taxon>Neoptera</taxon>
        <taxon>Endopterygota</taxon>
        <taxon>Coleoptera</taxon>
        <taxon>Polyphaga</taxon>
        <taxon>Elateriformia</taxon>
        <taxon>Buprestoidea</taxon>
        <taxon>Buprestidae</taxon>
        <taxon>Chalcophorinae</taxon>
        <taxon>Chrysochroa</taxon>
    </lineage>
</organism>
<sequence length="340" mass="38741">MNKFHKTLFLMTMISGTLVAISSNSWLGMWLGLEINLLSIIPLLNNSKNMMSSEASIKYFITQAIASSILLMAAIMMILKTSMPFILQNNWMSILVLNSALLTKMGAAPFHFWFPEVMEGLSWNNSMIMLTWQKIAPMAVLMYVPKTINLITVAIMFCMLISGIMGFNQTSLRKILAYSSINHIGWMLASTIMFESLWMVYFVVYTIITLNIVLMFKSMNMFQVSQMSAVLKNNPQLKFMLSLNFLSLGGLPPFLGFMPKWLIIQELVRYNMTSIAIAMVILTILTIYFYIRLIISPLLFINTTTMIQMGKTSPSKFLMFFTNLVALMGLISCTLMFNWM</sequence>
<feature type="domain" description="NADH:quinone oxidoreductase/Mrp antiporter transmembrane" evidence="19">
    <location>
        <begin position="23"/>
        <end position="286"/>
    </location>
</feature>
<dbReference type="GO" id="GO:0006120">
    <property type="term" value="P:mitochondrial electron transport, NADH to ubiquinone"/>
    <property type="evidence" value="ECO:0007669"/>
    <property type="project" value="InterPro"/>
</dbReference>
<evidence type="ECO:0000256" key="12">
    <source>
        <dbReference type="ARBA" id="ARBA00022989"/>
    </source>
</evidence>
<keyword evidence="9 18" id="KW-0999">Mitochondrion inner membrane</keyword>
<dbReference type="RefSeq" id="YP_002929348.1">
    <property type="nucleotide sequence ID" value="NC_012765.1"/>
</dbReference>
<feature type="transmembrane region" description="Helical" evidence="18">
    <location>
        <begin position="198"/>
        <end position="216"/>
    </location>
</feature>
<evidence type="ECO:0000256" key="5">
    <source>
        <dbReference type="ARBA" id="ARBA00021008"/>
    </source>
</evidence>
<comment type="similarity">
    <text evidence="3 18">Belongs to the complex I subunit 2 family.</text>
</comment>
<feature type="transmembrane region" description="Helical" evidence="18">
    <location>
        <begin position="7"/>
        <end position="23"/>
    </location>
</feature>
<dbReference type="Pfam" id="PF00361">
    <property type="entry name" value="Proton_antipo_M"/>
    <property type="match status" value="1"/>
</dbReference>
<dbReference type="EMBL" id="EU826485">
    <property type="protein sequence ID" value="ACF04019.1"/>
    <property type="molecule type" value="Genomic_DNA"/>
</dbReference>
<evidence type="ECO:0000256" key="15">
    <source>
        <dbReference type="ARBA" id="ARBA00023128"/>
    </source>
</evidence>
<evidence type="ECO:0000256" key="6">
    <source>
        <dbReference type="ARBA" id="ARBA00022448"/>
    </source>
</evidence>
<proteinExistence type="inferred from homology"/>
<comment type="catalytic activity">
    <reaction evidence="17 18">
        <text>a ubiquinone + NADH + 5 H(+)(in) = a ubiquinol + NAD(+) + 4 H(+)(out)</text>
        <dbReference type="Rhea" id="RHEA:29091"/>
        <dbReference type="Rhea" id="RHEA-COMP:9565"/>
        <dbReference type="Rhea" id="RHEA-COMP:9566"/>
        <dbReference type="ChEBI" id="CHEBI:15378"/>
        <dbReference type="ChEBI" id="CHEBI:16389"/>
        <dbReference type="ChEBI" id="CHEBI:17976"/>
        <dbReference type="ChEBI" id="CHEBI:57540"/>
        <dbReference type="ChEBI" id="CHEBI:57945"/>
        <dbReference type="EC" id="7.1.1.2"/>
    </reaction>
</comment>
<comment type="function">
    <text evidence="18">Core subunit of the mitochondrial membrane respiratory chain NADH dehydrogenase (Complex I) which catalyzes electron transfer from NADH through the respiratory chain, using ubiquinone as an electron acceptor. Essential for the catalytic activity and assembly of complex I.</text>
</comment>
<feature type="transmembrane region" description="Helical" evidence="18">
    <location>
        <begin position="91"/>
        <end position="114"/>
    </location>
</feature>
<dbReference type="GeneID" id="7944364"/>
<protein>
    <recommendedName>
        <fullName evidence="5 18">NADH-ubiquinone oxidoreductase chain 2</fullName>
        <ecNumber evidence="4 18">7.1.1.2</ecNumber>
    </recommendedName>
</protein>
<feature type="transmembrane region" description="Helical" evidence="18">
    <location>
        <begin position="59"/>
        <end position="79"/>
    </location>
</feature>
<dbReference type="EC" id="7.1.1.2" evidence="4 18"/>
<evidence type="ECO:0000256" key="9">
    <source>
        <dbReference type="ARBA" id="ARBA00022792"/>
    </source>
</evidence>
<accession>C5H677</accession>
<dbReference type="InterPro" id="IPR003917">
    <property type="entry name" value="NADH_UbQ_OxRdtase_chain2"/>
</dbReference>
<keyword evidence="13 18" id="KW-0520">NAD</keyword>
<keyword evidence="14 18" id="KW-0830">Ubiquinone</keyword>
<dbReference type="GO" id="GO:0005743">
    <property type="term" value="C:mitochondrial inner membrane"/>
    <property type="evidence" value="ECO:0007669"/>
    <property type="project" value="UniProtKB-SubCell"/>
</dbReference>
<keyword evidence="11 18" id="KW-0249">Electron transport</keyword>
<evidence type="ECO:0000256" key="4">
    <source>
        <dbReference type="ARBA" id="ARBA00012944"/>
    </source>
</evidence>
<evidence type="ECO:0000256" key="16">
    <source>
        <dbReference type="ARBA" id="ARBA00023136"/>
    </source>
</evidence>
<evidence type="ECO:0000256" key="11">
    <source>
        <dbReference type="ARBA" id="ARBA00022982"/>
    </source>
</evidence>
<keyword evidence="6" id="KW-0813">Transport</keyword>
<feature type="transmembrane region" description="Helical" evidence="18">
    <location>
        <begin position="275"/>
        <end position="295"/>
    </location>
</feature>
<evidence type="ECO:0000256" key="13">
    <source>
        <dbReference type="ARBA" id="ARBA00023027"/>
    </source>
</evidence>
<feature type="transmembrane region" description="Helical" evidence="18">
    <location>
        <begin position="316"/>
        <end position="337"/>
    </location>
</feature>
<comment type="function">
    <text evidence="1">Core subunit of the mitochondrial membrane respiratory chain NADH dehydrogenase (Complex I) that is believed to belong to the minimal assembly required for catalysis. Complex I functions in the transfer of electrons from NADH to the respiratory chain. The immediate electron acceptor for the enzyme is believed to be ubiquinone.</text>
</comment>
<feature type="transmembrane region" description="Helical" evidence="18">
    <location>
        <begin position="126"/>
        <end position="144"/>
    </location>
</feature>
<evidence type="ECO:0000256" key="7">
    <source>
        <dbReference type="ARBA" id="ARBA00022660"/>
    </source>
</evidence>
<geneLocation type="mitochondrion" evidence="20"/>
<feature type="transmembrane region" description="Helical" evidence="18">
    <location>
        <begin position="150"/>
        <end position="168"/>
    </location>
</feature>
<dbReference type="AlphaFoldDB" id="C5H677"/>
<dbReference type="PRINTS" id="PR01436">
    <property type="entry name" value="NADHDHGNASE2"/>
</dbReference>
<evidence type="ECO:0000256" key="2">
    <source>
        <dbReference type="ARBA" id="ARBA00004448"/>
    </source>
</evidence>
<comment type="subcellular location">
    <subcellularLocation>
        <location evidence="2 18">Mitochondrion inner membrane</location>
        <topology evidence="2 18">Multi-pass membrane protein</topology>
    </subcellularLocation>
</comment>
<evidence type="ECO:0000256" key="18">
    <source>
        <dbReference type="RuleBase" id="RU003403"/>
    </source>
</evidence>
<evidence type="ECO:0000256" key="3">
    <source>
        <dbReference type="ARBA" id="ARBA00007012"/>
    </source>
</evidence>
<dbReference type="InterPro" id="IPR001750">
    <property type="entry name" value="ND/Mrp_TM"/>
</dbReference>
<evidence type="ECO:0000256" key="10">
    <source>
        <dbReference type="ARBA" id="ARBA00022967"/>
    </source>
</evidence>
<keyword evidence="8 18" id="KW-0812">Transmembrane</keyword>
<name>C5H677_9COLE</name>
<dbReference type="InterPro" id="IPR050175">
    <property type="entry name" value="Complex_I_Subunit_2"/>
</dbReference>
<keyword evidence="16 18" id="KW-0472">Membrane</keyword>
<gene>
    <name evidence="20" type="primary">ND2</name>
</gene>
<evidence type="ECO:0000256" key="8">
    <source>
        <dbReference type="ARBA" id="ARBA00022692"/>
    </source>
</evidence>